<sequence length="117" mass="12970">IKCCNCLFPNTRARRSGAAPAVPITTFFADDGSDRIRSLRDPAKKMSKSDTDPKSRILLSDTDDEIRVKIKKAVTDFTPELCNLYCRVLLNIRVGCSAGMATHTCKRSQQGTKSMSR</sequence>
<dbReference type="GO" id="GO:0004830">
    <property type="term" value="F:tryptophan-tRNA ligase activity"/>
    <property type="evidence" value="ECO:0007669"/>
    <property type="project" value="TreeGrafter"/>
</dbReference>
<evidence type="ECO:0000256" key="2">
    <source>
        <dbReference type="ARBA" id="ARBA00022741"/>
    </source>
</evidence>
<accession>A0A8S4QLK0</accession>
<dbReference type="PANTHER" id="PTHR43766:SF1">
    <property type="entry name" value="TRYPTOPHAN--TRNA LIGASE, MITOCHONDRIAL"/>
    <property type="match status" value="1"/>
</dbReference>
<dbReference type="InterPro" id="IPR050203">
    <property type="entry name" value="Trp-tRNA_synthetase"/>
</dbReference>
<gene>
    <name evidence="7" type="primary">jg400</name>
    <name evidence="7" type="ORF">PAEG_LOCUS2796</name>
</gene>
<organism evidence="7 8">
    <name type="scientific">Pararge aegeria aegeria</name>
    <dbReference type="NCBI Taxonomy" id="348720"/>
    <lineage>
        <taxon>Eukaryota</taxon>
        <taxon>Metazoa</taxon>
        <taxon>Ecdysozoa</taxon>
        <taxon>Arthropoda</taxon>
        <taxon>Hexapoda</taxon>
        <taxon>Insecta</taxon>
        <taxon>Pterygota</taxon>
        <taxon>Neoptera</taxon>
        <taxon>Endopterygota</taxon>
        <taxon>Lepidoptera</taxon>
        <taxon>Glossata</taxon>
        <taxon>Ditrysia</taxon>
        <taxon>Papilionoidea</taxon>
        <taxon>Nymphalidae</taxon>
        <taxon>Satyrinae</taxon>
        <taxon>Satyrini</taxon>
        <taxon>Parargina</taxon>
        <taxon>Pararge</taxon>
    </lineage>
</organism>
<evidence type="ECO:0000313" key="8">
    <source>
        <dbReference type="Proteomes" id="UP000838756"/>
    </source>
</evidence>
<comment type="similarity">
    <text evidence="6">Belongs to the class-I aminoacyl-tRNA synthetase family.</text>
</comment>
<dbReference type="OrthoDB" id="15808at2759"/>
<keyword evidence="3 6" id="KW-0067">ATP-binding</keyword>
<dbReference type="Proteomes" id="UP000838756">
    <property type="component" value="Unassembled WGS sequence"/>
</dbReference>
<dbReference type="EMBL" id="CAKXAJ010008728">
    <property type="protein sequence ID" value="CAH2210947.1"/>
    <property type="molecule type" value="Genomic_DNA"/>
</dbReference>
<proteinExistence type="inferred from homology"/>
<name>A0A8S4QLK0_9NEOP</name>
<keyword evidence="5 6" id="KW-0030">Aminoacyl-tRNA synthetase</keyword>
<evidence type="ECO:0000256" key="1">
    <source>
        <dbReference type="ARBA" id="ARBA00022598"/>
    </source>
</evidence>
<dbReference type="Gene3D" id="1.10.240.10">
    <property type="entry name" value="Tyrosyl-Transfer RNA Synthetase"/>
    <property type="match status" value="1"/>
</dbReference>
<keyword evidence="4 6" id="KW-0648">Protein biosynthesis</keyword>
<dbReference type="GO" id="GO:0005759">
    <property type="term" value="C:mitochondrial matrix"/>
    <property type="evidence" value="ECO:0007669"/>
    <property type="project" value="TreeGrafter"/>
</dbReference>
<protein>
    <submittedName>
        <fullName evidence="7">Jg400 protein</fullName>
    </submittedName>
</protein>
<evidence type="ECO:0000256" key="5">
    <source>
        <dbReference type="ARBA" id="ARBA00023146"/>
    </source>
</evidence>
<dbReference type="InterPro" id="IPR002305">
    <property type="entry name" value="aa-tRNA-synth_Ic"/>
</dbReference>
<dbReference type="GO" id="GO:0070183">
    <property type="term" value="P:mitochondrial tryptophanyl-tRNA aminoacylation"/>
    <property type="evidence" value="ECO:0007669"/>
    <property type="project" value="TreeGrafter"/>
</dbReference>
<comment type="caution">
    <text evidence="7">The sequence shown here is derived from an EMBL/GenBank/DDBJ whole genome shotgun (WGS) entry which is preliminary data.</text>
</comment>
<dbReference type="SUPFAM" id="SSF52374">
    <property type="entry name" value="Nucleotidylyl transferase"/>
    <property type="match status" value="1"/>
</dbReference>
<reference evidence="7" key="1">
    <citation type="submission" date="2022-03" db="EMBL/GenBank/DDBJ databases">
        <authorList>
            <person name="Lindestad O."/>
        </authorList>
    </citation>
    <scope>NUCLEOTIDE SEQUENCE</scope>
</reference>
<keyword evidence="2 6" id="KW-0547">Nucleotide-binding</keyword>
<keyword evidence="1 6" id="KW-0436">Ligase</keyword>
<evidence type="ECO:0000256" key="6">
    <source>
        <dbReference type="RuleBase" id="RU363036"/>
    </source>
</evidence>
<dbReference type="GO" id="GO:0005524">
    <property type="term" value="F:ATP binding"/>
    <property type="evidence" value="ECO:0007669"/>
    <property type="project" value="UniProtKB-KW"/>
</dbReference>
<dbReference type="Pfam" id="PF00579">
    <property type="entry name" value="tRNA-synt_1b"/>
    <property type="match status" value="1"/>
</dbReference>
<evidence type="ECO:0000256" key="3">
    <source>
        <dbReference type="ARBA" id="ARBA00022840"/>
    </source>
</evidence>
<dbReference type="AlphaFoldDB" id="A0A8S4QLK0"/>
<feature type="non-terminal residue" evidence="7">
    <location>
        <position position="1"/>
    </location>
</feature>
<evidence type="ECO:0000256" key="4">
    <source>
        <dbReference type="ARBA" id="ARBA00022917"/>
    </source>
</evidence>
<evidence type="ECO:0000313" key="7">
    <source>
        <dbReference type="EMBL" id="CAH2210947.1"/>
    </source>
</evidence>
<keyword evidence="8" id="KW-1185">Reference proteome</keyword>
<dbReference type="PANTHER" id="PTHR43766">
    <property type="entry name" value="TRYPTOPHAN--TRNA LIGASE, MITOCHONDRIAL"/>
    <property type="match status" value="1"/>
</dbReference>